<organism evidence="1 2">
    <name type="scientific">Pedosphaera parvula (strain Ellin514)</name>
    <dbReference type="NCBI Taxonomy" id="320771"/>
    <lineage>
        <taxon>Bacteria</taxon>
        <taxon>Pseudomonadati</taxon>
        <taxon>Verrucomicrobiota</taxon>
        <taxon>Pedosphaerae</taxon>
        <taxon>Pedosphaerales</taxon>
        <taxon>Pedosphaeraceae</taxon>
        <taxon>Pedosphaera</taxon>
    </lineage>
</organism>
<sequence length="50" mass="5852">MFYDLEGLWPYPNQARTFNNQKPGIQKIPFQRCKRAMLKPGVKCIALSPR</sequence>
<dbReference type="EMBL" id="ABOX02000021">
    <property type="protein sequence ID" value="EEF60044.1"/>
    <property type="molecule type" value="Genomic_DNA"/>
</dbReference>
<accession>B9XJI3</accession>
<gene>
    <name evidence="1" type="ORF">Cflav_PD3103</name>
</gene>
<dbReference type="Proteomes" id="UP000003688">
    <property type="component" value="Unassembled WGS sequence"/>
</dbReference>
<evidence type="ECO:0000313" key="1">
    <source>
        <dbReference type="EMBL" id="EEF60044.1"/>
    </source>
</evidence>
<name>B9XJI3_PEDPL</name>
<comment type="caution">
    <text evidence="1">The sequence shown here is derived from an EMBL/GenBank/DDBJ whole genome shotgun (WGS) entry which is preliminary data.</text>
</comment>
<keyword evidence="2" id="KW-1185">Reference proteome</keyword>
<dbReference type="AlphaFoldDB" id="B9XJI3"/>
<dbReference type="STRING" id="320771.Cflav_PD3103"/>
<protein>
    <submittedName>
        <fullName evidence="1">Uncharacterized protein</fullName>
    </submittedName>
</protein>
<proteinExistence type="predicted"/>
<reference evidence="1 2" key="1">
    <citation type="journal article" date="2011" name="J. Bacteriol.">
        <title>Genome sequence of 'Pedosphaera parvula' Ellin514, an aerobic Verrucomicrobial isolate from pasture soil.</title>
        <authorList>
            <person name="Kant R."/>
            <person name="van Passel M.W."/>
            <person name="Sangwan P."/>
            <person name="Palva A."/>
            <person name="Lucas S."/>
            <person name="Copeland A."/>
            <person name="Lapidus A."/>
            <person name="Glavina Del Rio T."/>
            <person name="Dalin E."/>
            <person name="Tice H."/>
            <person name="Bruce D."/>
            <person name="Goodwin L."/>
            <person name="Pitluck S."/>
            <person name="Chertkov O."/>
            <person name="Larimer F.W."/>
            <person name="Land M.L."/>
            <person name="Hauser L."/>
            <person name="Brettin T.S."/>
            <person name="Detter J.C."/>
            <person name="Han S."/>
            <person name="de Vos W.M."/>
            <person name="Janssen P.H."/>
            <person name="Smidt H."/>
        </authorList>
    </citation>
    <scope>NUCLEOTIDE SEQUENCE [LARGE SCALE GENOMIC DNA]</scope>
    <source>
        <strain evidence="1 2">Ellin514</strain>
    </source>
</reference>
<evidence type="ECO:0000313" key="2">
    <source>
        <dbReference type="Proteomes" id="UP000003688"/>
    </source>
</evidence>